<comment type="subcellular location">
    <subcellularLocation>
        <location evidence="1">Membrane</location>
        <topology evidence="1">Multi-pass membrane protein</topology>
    </subcellularLocation>
</comment>
<proteinExistence type="inferred from homology"/>
<comment type="similarity">
    <text evidence="2 9">Belongs to the G-protein coupled receptor 1 family.</text>
</comment>
<feature type="transmembrane region" description="Helical" evidence="10">
    <location>
        <begin position="202"/>
        <end position="225"/>
    </location>
</feature>
<dbReference type="Proteomes" id="UP000440578">
    <property type="component" value="Unassembled WGS sequence"/>
</dbReference>
<dbReference type="GO" id="GO:0005886">
    <property type="term" value="C:plasma membrane"/>
    <property type="evidence" value="ECO:0007669"/>
    <property type="project" value="TreeGrafter"/>
</dbReference>
<evidence type="ECO:0000256" key="1">
    <source>
        <dbReference type="ARBA" id="ARBA00004141"/>
    </source>
</evidence>
<dbReference type="GO" id="GO:0004983">
    <property type="term" value="F:neuropeptide Y receptor activity"/>
    <property type="evidence" value="ECO:0007669"/>
    <property type="project" value="InterPro"/>
</dbReference>
<evidence type="ECO:0000313" key="13">
    <source>
        <dbReference type="Proteomes" id="UP000440578"/>
    </source>
</evidence>
<comment type="caution">
    <text evidence="12">The sequence shown here is derived from an EMBL/GenBank/DDBJ whole genome shotgun (WGS) entry which is preliminary data.</text>
</comment>
<dbReference type="InterPro" id="IPR000276">
    <property type="entry name" value="GPCR_Rhodpsn"/>
</dbReference>
<evidence type="ECO:0000256" key="4">
    <source>
        <dbReference type="ARBA" id="ARBA00022989"/>
    </source>
</evidence>
<dbReference type="SUPFAM" id="SSF81321">
    <property type="entry name" value="Family A G protein-coupled receptor-like"/>
    <property type="match status" value="1"/>
</dbReference>
<feature type="transmembrane region" description="Helical" evidence="10">
    <location>
        <begin position="85"/>
        <end position="110"/>
    </location>
</feature>
<feature type="transmembrane region" description="Helical" evidence="10">
    <location>
        <begin position="122"/>
        <end position="147"/>
    </location>
</feature>
<sequence>MSWNSSSALPSPAPENHVFVSPGSRLGAPSVNETCLEAAQALGDLLLANRTLHECACASRNISTSEFRHWNCGQFDPIIKTSFDVVILVSYISIMIVSLVGNTLVCYIVLSSARMRTVTNYLITNMAVGDLLMTLLCVPFTFSSVLLLQHWPFGATMCWLVSFTQAVSVFVSAFSLIAISVDRYRAIIYPLRPRVTRQHARLFILLIWLLAIGTCVPIAVTSRLWQPPHRRFILNDLYVCDEHWQQGSREQYSMAVMALQYFLPVLVLMYTYGRIALEVWGKTAALFEQRDPREARLARTRRKGGSIVGYRMMFHFSQAVICLEW</sequence>
<evidence type="ECO:0000256" key="5">
    <source>
        <dbReference type="ARBA" id="ARBA00023040"/>
    </source>
</evidence>
<evidence type="ECO:0000256" key="2">
    <source>
        <dbReference type="ARBA" id="ARBA00010663"/>
    </source>
</evidence>
<dbReference type="PRINTS" id="PR01012">
    <property type="entry name" value="NRPEPTIDEYR"/>
</dbReference>
<organism evidence="12 13">
    <name type="scientific">Amphibalanus amphitrite</name>
    <name type="common">Striped barnacle</name>
    <name type="synonym">Balanus amphitrite</name>
    <dbReference type="NCBI Taxonomy" id="1232801"/>
    <lineage>
        <taxon>Eukaryota</taxon>
        <taxon>Metazoa</taxon>
        <taxon>Ecdysozoa</taxon>
        <taxon>Arthropoda</taxon>
        <taxon>Crustacea</taxon>
        <taxon>Multicrustacea</taxon>
        <taxon>Cirripedia</taxon>
        <taxon>Thoracica</taxon>
        <taxon>Thoracicalcarea</taxon>
        <taxon>Balanomorpha</taxon>
        <taxon>Balanoidea</taxon>
        <taxon>Balanidae</taxon>
        <taxon>Amphibalaninae</taxon>
        <taxon>Amphibalanus</taxon>
    </lineage>
</organism>
<dbReference type="GO" id="GO:0043005">
    <property type="term" value="C:neuron projection"/>
    <property type="evidence" value="ECO:0007669"/>
    <property type="project" value="TreeGrafter"/>
</dbReference>
<evidence type="ECO:0000259" key="11">
    <source>
        <dbReference type="PROSITE" id="PS50262"/>
    </source>
</evidence>
<evidence type="ECO:0000256" key="3">
    <source>
        <dbReference type="ARBA" id="ARBA00022692"/>
    </source>
</evidence>
<feature type="domain" description="G-protein coupled receptors family 1 profile" evidence="11">
    <location>
        <begin position="101"/>
        <end position="300"/>
    </location>
</feature>
<evidence type="ECO:0000256" key="10">
    <source>
        <dbReference type="SAM" id="Phobius"/>
    </source>
</evidence>
<keyword evidence="8 9" id="KW-0807">Transducer</keyword>
<gene>
    <name evidence="12" type="primary">RYa-R_1</name>
    <name evidence="12" type="ORF">FJT64_006925</name>
</gene>
<keyword evidence="13" id="KW-1185">Reference proteome</keyword>
<keyword evidence="5 9" id="KW-0297">G-protein coupled receptor</keyword>
<evidence type="ECO:0000313" key="12">
    <source>
        <dbReference type="EMBL" id="KAF0295572.1"/>
    </source>
</evidence>
<keyword evidence="4 10" id="KW-1133">Transmembrane helix</keyword>
<feature type="transmembrane region" description="Helical" evidence="10">
    <location>
        <begin position="252"/>
        <end position="272"/>
    </location>
</feature>
<evidence type="ECO:0000256" key="6">
    <source>
        <dbReference type="ARBA" id="ARBA00023136"/>
    </source>
</evidence>
<dbReference type="PROSITE" id="PS00237">
    <property type="entry name" value="G_PROTEIN_RECEP_F1_1"/>
    <property type="match status" value="1"/>
</dbReference>
<dbReference type="AlphaFoldDB" id="A0A6A4VXH6"/>
<dbReference type="PROSITE" id="PS50262">
    <property type="entry name" value="G_PROTEIN_RECEP_F1_2"/>
    <property type="match status" value="1"/>
</dbReference>
<dbReference type="OrthoDB" id="10053194at2759"/>
<dbReference type="GO" id="GO:0042923">
    <property type="term" value="F:neuropeptide binding"/>
    <property type="evidence" value="ECO:0007669"/>
    <property type="project" value="TreeGrafter"/>
</dbReference>
<dbReference type="PRINTS" id="PR00237">
    <property type="entry name" value="GPCRRHODOPSN"/>
</dbReference>
<dbReference type="PANTHER" id="PTHR24235:SF29">
    <property type="entry name" value="GH23382P"/>
    <property type="match status" value="1"/>
</dbReference>
<accession>A0A6A4VXH6</accession>
<dbReference type="Gene3D" id="1.20.1070.10">
    <property type="entry name" value="Rhodopsin 7-helix transmembrane proteins"/>
    <property type="match status" value="1"/>
</dbReference>
<dbReference type="InterPro" id="IPR017452">
    <property type="entry name" value="GPCR_Rhodpsn_7TM"/>
</dbReference>
<evidence type="ECO:0000256" key="7">
    <source>
        <dbReference type="ARBA" id="ARBA00023170"/>
    </source>
</evidence>
<dbReference type="Pfam" id="PF00001">
    <property type="entry name" value="7tm_1"/>
    <property type="match status" value="1"/>
</dbReference>
<dbReference type="InterPro" id="IPR000611">
    <property type="entry name" value="NPY_rcpt"/>
</dbReference>
<name>A0A6A4VXH6_AMPAM</name>
<evidence type="ECO:0000256" key="9">
    <source>
        <dbReference type="RuleBase" id="RU000688"/>
    </source>
</evidence>
<keyword evidence="7 9" id="KW-0675">Receptor</keyword>
<feature type="transmembrane region" description="Helical" evidence="10">
    <location>
        <begin position="159"/>
        <end position="181"/>
    </location>
</feature>
<keyword evidence="6 10" id="KW-0472">Membrane</keyword>
<keyword evidence="3 9" id="KW-0812">Transmembrane</keyword>
<reference evidence="12 13" key="1">
    <citation type="submission" date="2019-07" db="EMBL/GenBank/DDBJ databases">
        <title>Draft genome assembly of a fouling barnacle, Amphibalanus amphitrite (Darwin, 1854): The first reference genome for Thecostraca.</title>
        <authorList>
            <person name="Kim W."/>
        </authorList>
    </citation>
    <scope>NUCLEOTIDE SEQUENCE [LARGE SCALE GENOMIC DNA]</scope>
    <source>
        <strain evidence="12">SNU_AA5</strain>
        <tissue evidence="12">Soma without cirri and trophi</tissue>
    </source>
</reference>
<evidence type="ECO:0000256" key="8">
    <source>
        <dbReference type="ARBA" id="ARBA00023224"/>
    </source>
</evidence>
<dbReference type="EMBL" id="VIIS01001611">
    <property type="protein sequence ID" value="KAF0295572.1"/>
    <property type="molecule type" value="Genomic_DNA"/>
</dbReference>
<dbReference type="PANTHER" id="PTHR24235">
    <property type="entry name" value="NEUROPEPTIDE Y RECEPTOR"/>
    <property type="match status" value="1"/>
</dbReference>
<protein>
    <submittedName>
        <fullName evidence="12">RYamide receptor</fullName>
    </submittedName>
</protein>